<dbReference type="NCBIfam" id="TIGR02040">
    <property type="entry name" value="PpsR-CrtJ"/>
    <property type="match status" value="1"/>
</dbReference>
<dbReference type="RefSeq" id="WP_111537069.1">
    <property type="nucleotide sequence ID" value="NZ_QKZL01000006.1"/>
</dbReference>
<proteinExistence type="predicted"/>
<dbReference type="PROSITE" id="PS50112">
    <property type="entry name" value="PAS"/>
    <property type="match status" value="1"/>
</dbReference>
<dbReference type="AlphaFoldDB" id="A0A2W7NT89"/>
<dbReference type="InterPro" id="IPR002197">
    <property type="entry name" value="HTH_Fis"/>
</dbReference>
<comment type="caution">
    <text evidence="2">The sequence shown here is derived from an EMBL/GenBank/DDBJ whole genome shotgun (WGS) entry which is preliminary data.</text>
</comment>
<dbReference type="CDD" id="cd00130">
    <property type="entry name" value="PAS"/>
    <property type="match status" value="2"/>
</dbReference>
<dbReference type="Pfam" id="PF13188">
    <property type="entry name" value="PAS_8"/>
    <property type="match status" value="1"/>
</dbReference>
<name>A0A2W7NT89_9RHOB</name>
<dbReference type="Pfam" id="PF02954">
    <property type="entry name" value="HTH_8"/>
    <property type="match status" value="1"/>
</dbReference>
<dbReference type="InterPro" id="IPR013767">
    <property type="entry name" value="PAS_fold"/>
</dbReference>
<keyword evidence="3" id="KW-1185">Reference proteome</keyword>
<evidence type="ECO:0000313" key="2">
    <source>
        <dbReference type="EMBL" id="PZX16536.1"/>
    </source>
</evidence>
<dbReference type="SUPFAM" id="SSF46689">
    <property type="entry name" value="Homeodomain-like"/>
    <property type="match status" value="1"/>
</dbReference>
<sequence>MTSRGSRYWSSGAVPLIAPDLLGNIIATASDVSLVISDMGQILSVLVNPAHQSFGHLDGWEGRDIREVLTVESIPKFEARLTDFVRGAGDSRGVELNHRGAGALDFPIRYSFHTLGTDGALLMLGRDLRPVAEIQRQLVETQMALERDYEAQREIATRMRALMETTTEAIVFVTVASGRIKELNGPAAKLLGANVEALEGTVFAQAFAPDASGTLLEELVAAARAERLRKVKAETRRGRREVGLAATLFRAAGERMLICRLDRGDAVDGSGTDMAGRLAKLYEKGADAIAFTDRTGQILSVNDAFLDLVDLDEAGPARGRSLADFLARGSADLRLMTDTALRNGQMRLYATRMQAEFGAGEAVEISVASLDEESTGALAFVFRDASRMEAVRMPGAAVSDDGMRSARELVGAVTLKEIVSETNDVVEKMCIETAVELTGNNRVAAAEMLGLSRQSLYVKLRKYGLLARGD</sequence>
<dbReference type="GO" id="GO:0043565">
    <property type="term" value="F:sequence-specific DNA binding"/>
    <property type="evidence" value="ECO:0007669"/>
    <property type="project" value="InterPro"/>
</dbReference>
<dbReference type="Proteomes" id="UP000248916">
    <property type="component" value="Unassembled WGS sequence"/>
</dbReference>
<accession>A0A2W7NT89</accession>
<evidence type="ECO:0000313" key="3">
    <source>
        <dbReference type="Proteomes" id="UP000248916"/>
    </source>
</evidence>
<organism evidence="2 3">
    <name type="scientific">Palleronia aestuarii</name>
    <dbReference type="NCBI Taxonomy" id="568105"/>
    <lineage>
        <taxon>Bacteria</taxon>
        <taxon>Pseudomonadati</taxon>
        <taxon>Pseudomonadota</taxon>
        <taxon>Alphaproteobacteria</taxon>
        <taxon>Rhodobacterales</taxon>
        <taxon>Roseobacteraceae</taxon>
        <taxon>Palleronia</taxon>
    </lineage>
</organism>
<dbReference type="EMBL" id="QKZL01000006">
    <property type="protein sequence ID" value="PZX16536.1"/>
    <property type="molecule type" value="Genomic_DNA"/>
</dbReference>
<dbReference type="Pfam" id="PF00989">
    <property type="entry name" value="PAS"/>
    <property type="match status" value="1"/>
</dbReference>
<feature type="domain" description="PAS" evidence="1">
    <location>
        <begin position="155"/>
        <end position="226"/>
    </location>
</feature>
<gene>
    <name evidence="2" type="ORF">LX81_01905</name>
</gene>
<dbReference type="GO" id="GO:0006355">
    <property type="term" value="P:regulation of DNA-templated transcription"/>
    <property type="evidence" value="ECO:0007669"/>
    <property type="project" value="InterPro"/>
</dbReference>
<dbReference type="SUPFAM" id="SSF55785">
    <property type="entry name" value="PYP-like sensor domain (PAS domain)"/>
    <property type="match status" value="2"/>
</dbReference>
<evidence type="ECO:0000259" key="1">
    <source>
        <dbReference type="PROSITE" id="PS50112"/>
    </source>
</evidence>
<dbReference type="Gene3D" id="1.10.10.60">
    <property type="entry name" value="Homeodomain-like"/>
    <property type="match status" value="1"/>
</dbReference>
<dbReference type="InterPro" id="IPR009057">
    <property type="entry name" value="Homeodomain-like_sf"/>
</dbReference>
<dbReference type="Gene3D" id="3.30.450.20">
    <property type="entry name" value="PAS domain"/>
    <property type="match status" value="3"/>
</dbReference>
<dbReference type="PRINTS" id="PR01590">
    <property type="entry name" value="HTHFIS"/>
</dbReference>
<dbReference type="InterPro" id="IPR000014">
    <property type="entry name" value="PAS"/>
</dbReference>
<protein>
    <submittedName>
        <fullName evidence="2">Transcriptional regulator PpsR</fullName>
    </submittedName>
</protein>
<dbReference type="OrthoDB" id="5499170at2"/>
<dbReference type="InterPro" id="IPR011785">
    <property type="entry name" value="Tscrpt_reg_PpsR-CrtJ"/>
</dbReference>
<reference evidence="2 3" key="1">
    <citation type="submission" date="2018-06" db="EMBL/GenBank/DDBJ databases">
        <title>Genomic Encyclopedia of Archaeal and Bacterial Type Strains, Phase II (KMG-II): from individual species to whole genera.</title>
        <authorList>
            <person name="Goeker M."/>
        </authorList>
    </citation>
    <scope>NUCLEOTIDE SEQUENCE [LARGE SCALE GENOMIC DNA]</scope>
    <source>
        <strain evidence="2 3">DSM 22009</strain>
    </source>
</reference>
<dbReference type="SMART" id="SM00091">
    <property type="entry name" value="PAS"/>
    <property type="match status" value="2"/>
</dbReference>
<dbReference type="InterPro" id="IPR035965">
    <property type="entry name" value="PAS-like_dom_sf"/>
</dbReference>